<dbReference type="EMBL" id="MCGR01000004">
    <property type="protein sequence ID" value="ORY90250.1"/>
    <property type="molecule type" value="Genomic_DNA"/>
</dbReference>
<keyword evidence="4" id="KW-1185">Reference proteome</keyword>
<dbReference type="PROSITE" id="PS50833">
    <property type="entry name" value="BRIX"/>
    <property type="match status" value="1"/>
</dbReference>
<feature type="compositionally biased region" description="Basic and acidic residues" evidence="1">
    <location>
        <begin position="61"/>
        <end position="76"/>
    </location>
</feature>
<evidence type="ECO:0000259" key="2">
    <source>
        <dbReference type="PROSITE" id="PS50833"/>
    </source>
</evidence>
<dbReference type="STRING" id="106004.A0A1Y2G0Z2"/>
<dbReference type="InParanoid" id="A0A1Y2G0Z2"/>
<name>A0A1Y2G0Z2_9BASI</name>
<feature type="domain" description="Brix" evidence="2">
    <location>
        <begin position="1"/>
        <end position="58"/>
    </location>
</feature>
<comment type="caution">
    <text evidence="3">The sequence shown here is derived from an EMBL/GenBank/DDBJ whole genome shotgun (WGS) entry which is preliminary data.</text>
</comment>
<dbReference type="GO" id="GO:0006364">
    <property type="term" value="P:rRNA processing"/>
    <property type="evidence" value="ECO:0007669"/>
    <property type="project" value="InterPro"/>
</dbReference>
<evidence type="ECO:0000256" key="1">
    <source>
        <dbReference type="SAM" id="MobiDB-lite"/>
    </source>
</evidence>
<dbReference type="InterPro" id="IPR007109">
    <property type="entry name" value="Brix"/>
</dbReference>
<organism evidence="3 4">
    <name type="scientific">Leucosporidium creatinivorum</name>
    <dbReference type="NCBI Taxonomy" id="106004"/>
    <lineage>
        <taxon>Eukaryota</taxon>
        <taxon>Fungi</taxon>
        <taxon>Dikarya</taxon>
        <taxon>Basidiomycota</taxon>
        <taxon>Pucciniomycotina</taxon>
        <taxon>Microbotryomycetes</taxon>
        <taxon>Leucosporidiales</taxon>
        <taxon>Leucosporidium</taxon>
    </lineage>
</organism>
<proteinExistence type="predicted"/>
<reference evidence="3 4" key="1">
    <citation type="submission" date="2016-07" db="EMBL/GenBank/DDBJ databases">
        <title>Pervasive Adenine N6-methylation of Active Genes in Fungi.</title>
        <authorList>
            <consortium name="DOE Joint Genome Institute"/>
            <person name="Mondo S.J."/>
            <person name="Dannebaum R.O."/>
            <person name="Kuo R.C."/>
            <person name="Labutti K."/>
            <person name="Haridas S."/>
            <person name="Kuo A."/>
            <person name="Salamov A."/>
            <person name="Ahrendt S.R."/>
            <person name="Lipzen A."/>
            <person name="Sullivan W."/>
            <person name="Andreopoulos W.B."/>
            <person name="Clum A."/>
            <person name="Lindquist E."/>
            <person name="Daum C."/>
            <person name="Ramamoorthy G.K."/>
            <person name="Gryganskyi A."/>
            <person name="Culley D."/>
            <person name="Magnuson J.K."/>
            <person name="James T.Y."/>
            <person name="O'Malley M.A."/>
            <person name="Stajich J.E."/>
            <person name="Spatafora J.W."/>
            <person name="Visel A."/>
            <person name="Grigoriev I.V."/>
        </authorList>
    </citation>
    <scope>NUCLEOTIDE SEQUENCE [LARGE SCALE GENOMIC DNA]</scope>
    <source>
        <strain evidence="3 4">62-1032</strain>
    </source>
</reference>
<dbReference type="Proteomes" id="UP000193467">
    <property type="component" value="Unassembled WGS sequence"/>
</dbReference>
<gene>
    <name evidence="3" type="ORF">BCR35DRAFT_299851</name>
</gene>
<dbReference type="GO" id="GO:0019843">
    <property type="term" value="F:rRNA binding"/>
    <property type="evidence" value="ECO:0007669"/>
    <property type="project" value="InterPro"/>
</dbReference>
<feature type="compositionally biased region" description="Basic and acidic residues" evidence="1">
    <location>
        <begin position="228"/>
        <end position="240"/>
    </location>
</feature>
<dbReference type="AlphaFoldDB" id="A0A1Y2G0Z2"/>
<feature type="compositionally biased region" description="Low complexity" evidence="1">
    <location>
        <begin position="138"/>
        <end position="148"/>
    </location>
</feature>
<accession>A0A1Y2G0Z2</accession>
<feature type="compositionally biased region" description="Pro residues" evidence="1">
    <location>
        <begin position="182"/>
        <end position="192"/>
    </location>
</feature>
<evidence type="ECO:0000313" key="3">
    <source>
        <dbReference type="EMBL" id="ORY90250.1"/>
    </source>
</evidence>
<feature type="region of interest" description="Disordered" evidence="1">
    <location>
        <begin position="53"/>
        <end position="240"/>
    </location>
</feature>
<protein>
    <recommendedName>
        <fullName evidence="2">Brix domain-containing protein</fullName>
    </recommendedName>
</protein>
<evidence type="ECO:0000313" key="4">
    <source>
        <dbReference type="Proteomes" id="UP000193467"/>
    </source>
</evidence>
<feature type="compositionally biased region" description="Acidic residues" evidence="1">
    <location>
        <begin position="80"/>
        <end position="92"/>
    </location>
</feature>
<dbReference type="OrthoDB" id="264354at2759"/>
<feature type="region of interest" description="Disordered" evidence="1">
    <location>
        <begin position="1"/>
        <end position="33"/>
    </location>
</feature>
<sequence>MFALKSHQLGSKKKVGLEKLQPEGADGEDPKEVVKARFQEIGPRMTVKMRWIRRGGLGETGDERNAREKMEAKEGGGEAEFGEVGEGEDPELGEVGGASGKGKEKKREEEDEKAAAEAIGLVEGDETSQPNFDFEGVAAAAEAAASGAPLPSTSTSDDPARPAKRPRTTPRKRSKPYHALLRPPPSPSPPPGGLLEAEAVPLPPKDGKKKHIEQGSLLSTVGKTWHAGKGEGGVREGKKRQEWGWEARMQVSRRKFFL</sequence>
<feature type="compositionally biased region" description="Basic residues" evidence="1">
    <location>
        <begin position="162"/>
        <end position="176"/>
    </location>
</feature>